<dbReference type="AlphaFoldDB" id="A0A2H1KCY5"/>
<dbReference type="Gene3D" id="1.20.1530.20">
    <property type="match status" value="1"/>
</dbReference>
<evidence type="ECO:0000313" key="2">
    <source>
        <dbReference type="Proteomes" id="UP000234525"/>
    </source>
</evidence>
<sequence>MSMKGIVETMERRQIGLYLLAIVAGGVFGWLVPSTSETLEHWINPVLGLLLYATFLGIPFAAIGRAVVMTV</sequence>
<dbReference type="InterPro" id="IPR038770">
    <property type="entry name" value="Na+/solute_symporter_sf"/>
</dbReference>
<gene>
    <name evidence="1" type="ORF">BAUR9175_03375</name>
</gene>
<proteinExistence type="predicted"/>
<keyword evidence="2" id="KW-1185">Reference proteome</keyword>
<dbReference type="RefSeq" id="WP_125188290.1">
    <property type="nucleotide sequence ID" value="NZ_CP025332.1"/>
</dbReference>
<reference evidence="1" key="1">
    <citation type="submission" date="2017-03" db="EMBL/GenBank/DDBJ databases">
        <authorList>
            <person name="Monnet C."/>
        </authorList>
    </citation>
    <scope>NUCLEOTIDE SEQUENCE [LARGE SCALE GENOMIC DNA]</scope>
    <source>
        <strain evidence="1">ATCC 9175</strain>
    </source>
</reference>
<evidence type="ECO:0000313" key="1">
    <source>
        <dbReference type="EMBL" id="SMX97665.1"/>
    </source>
</evidence>
<dbReference type="EMBL" id="FXZB01000030">
    <property type="protein sequence ID" value="SMX97665.1"/>
    <property type="molecule type" value="Genomic_DNA"/>
</dbReference>
<comment type="caution">
    <text evidence="1">The sequence shown here is derived from an EMBL/GenBank/DDBJ whole genome shotgun (WGS) entry which is preliminary data.</text>
</comment>
<dbReference type="Proteomes" id="UP000234525">
    <property type="component" value="Unassembled WGS sequence"/>
</dbReference>
<organism evidence="1 2">
    <name type="scientific">Brevibacterium aurantiacum</name>
    <dbReference type="NCBI Taxonomy" id="273384"/>
    <lineage>
        <taxon>Bacteria</taxon>
        <taxon>Bacillati</taxon>
        <taxon>Actinomycetota</taxon>
        <taxon>Actinomycetes</taxon>
        <taxon>Micrococcales</taxon>
        <taxon>Brevibacteriaceae</taxon>
        <taxon>Brevibacterium</taxon>
    </lineage>
</organism>
<protein>
    <submittedName>
        <fullName evidence="1">Uncharacterized protein</fullName>
    </submittedName>
</protein>
<accession>A0A2H1KCY5</accession>
<name>A0A2H1KCY5_BREAU</name>